<comment type="caution">
    <text evidence="10">The sequence shown here is derived from an EMBL/GenBank/DDBJ whole genome shotgun (WGS) entry which is preliminary data.</text>
</comment>
<proteinExistence type="predicted"/>
<feature type="transmembrane region" description="Helical" evidence="8">
    <location>
        <begin position="95"/>
        <end position="115"/>
    </location>
</feature>
<evidence type="ECO:0000256" key="6">
    <source>
        <dbReference type="ARBA" id="ARBA00023136"/>
    </source>
</evidence>
<organism evidence="10 11">
    <name type="scientific">Actinotalea lenta</name>
    <dbReference type="NCBI Taxonomy" id="3064654"/>
    <lineage>
        <taxon>Bacteria</taxon>
        <taxon>Bacillati</taxon>
        <taxon>Actinomycetota</taxon>
        <taxon>Actinomycetes</taxon>
        <taxon>Micrococcales</taxon>
        <taxon>Cellulomonadaceae</taxon>
        <taxon>Actinotalea</taxon>
    </lineage>
</organism>
<evidence type="ECO:0000256" key="8">
    <source>
        <dbReference type="SAM" id="Phobius"/>
    </source>
</evidence>
<protein>
    <submittedName>
        <fullName evidence="10">Glycosyltransferase family 2 protein</fullName>
    </submittedName>
</protein>
<dbReference type="InterPro" id="IPR036640">
    <property type="entry name" value="ABC1_TM_sf"/>
</dbReference>
<dbReference type="Proteomes" id="UP001232536">
    <property type="component" value="Unassembled WGS sequence"/>
</dbReference>
<feature type="domain" description="Glycosyltransferase 2-like" evidence="9">
    <location>
        <begin position="377"/>
        <end position="602"/>
    </location>
</feature>
<feature type="region of interest" description="Disordered" evidence="7">
    <location>
        <begin position="1"/>
        <end position="49"/>
    </location>
</feature>
<dbReference type="InterPro" id="IPR029044">
    <property type="entry name" value="Nucleotide-diphossugar_trans"/>
</dbReference>
<dbReference type="SUPFAM" id="SSF53448">
    <property type="entry name" value="Nucleotide-diphospho-sugar transferases"/>
    <property type="match status" value="1"/>
</dbReference>
<feature type="transmembrane region" description="Helical" evidence="8">
    <location>
        <begin position="664"/>
        <end position="686"/>
    </location>
</feature>
<reference evidence="10 11" key="1">
    <citation type="submission" date="2023-07" db="EMBL/GenBank/DDBJ databases">
        <title>Description of novel actinomycetes strains, isolated from tidal flat sediment.</title>
        <authorList>
            <person name="Lu C."/>
        </authorList>
    </citation>
    <scope>NUCLEOTIDE SEQUENCE [LARGE SCALE GENOMIC DNA]</scope>
    <source>
        <strain evidence="10 11">SYSU T00b441</strain>
    </source>
</reference>
<keyword evidence="4 8" id="KW-0812">Transmembrane</keyword>
<dbReference type="PANTHER" id="PTHR43867">
    <property type="entry name" value="CELLULOSE SYNTHASE CATALYTIC SUBUNIT A [UDP-FORMING]"/>
    <property type="match status" value="1"/>
</dbReference>
<dbReference type="RefSeq" id="WP_304600654.1">
    <property type="nucleotide sequence ID" value="NZ_JAUQYP010000001.1"/>
</dbReference>
<comment type="subcellular location">
    <subcellularLocation>
        <location evidence="1">Cell membrane</location>
        <topology evidence="1">Multi-pass membrane protein</topology>
    </subcellularLocation>
</comment>
<feature type="transmembrane region" description="Helical" evidence="8">
    <location>
        <begin position="587"/>
        <end position="605"/>
    </location>
</feature>
<evidence type="ECO:0000256" key="3">
    <source>
        <dbReference type="ARBA" id="ARBA00022679"/>
    </source>
</evidence>
<keyword evidence="6 8" id="KW-0472">Membrane</keyword>
<evidence type="ECO:0000256" key="4">
    <source>
        <dbReference type="ARBA" id="ARBA00022692"/>
    </source>
</evidence>
<evidence type="ECO:0000313" key="10">
    <source>
        <dbReference type="EMBL" id="MDO8107017.1"/>
    </source>
</evidence>
<keyword evidence="11" id="KW-1185">Reference proteome</keyword>
<evidence type="ECO:0000313" key="11">
    <source>
        <dbReference type="Proteomes" id="UP001232536"/>
    </source>
</evidence>
<dbReference type="PANTHER" id="PTHR43867:SF2">
    <property type="entry name" value="CELLULOSE SYNTHASE CATALYTIC SUBUNIT A [UDP-FORMING]"/>
    <property type="match status" value="1"/>
</dbReference>
<dbReference type="SUPFAM" id="SSF90123">
    <property type="entry name" value="ABC transporter transmembrane region"/>
    <property type="match status" value="1"/>
</dbReference>
<evidence type="ECO:0000256" key="1">
    <source>
        <dbReference type="ARBA" id="ARBA00004651"/>
    </source>
</evidence>
<evidence type="ECO:0000259" key="9">
    <source>
        <dbReference type="Pfam" id="PF13632"/>
    </source>
</evidence>
<keyword evidence="5 8" id="KW-1133">Transmembrane helix</keyword>
<dbReference type="InterPro" id="IPR050321">
    <property type="entry name" value="Glycosyltr_2/OpgH_subfam"/>
</dbReference>
<sequence length="784" mass="85853">MAVREHAPAGQAHTPRPAGRPAPDAAPRRRRRQWGAERPRPPLPAAEPPAAPRATWLGGLAIAATVAAWATYLGATVAAQFIDHGVRDARFIAETAAYVLVMTLLLFSSVMYLVARQGALYRSRDHVRVPRAEIDAHFGATRPSLTVLVPSYAEEPDVVRTTLLSTALQEYPGLRIVLLLDDPPEPSDPEAAASLAGCRDLPREIMDLLAEPYERFSGSLVTYEAAAVQGGPSDPDSLRSLAIDYAWAARWLRDLAAEQPRDSHVDDFLADQVLGALAGDLEVTSRALFAARDEGASVPAERLAQLSRRLVWTFGAEVSSFERKRYVNLPHDANKAMNLNAYLGLMGRTVLESQTRIGRVLRPSESPDATLVPDSDYVLTLDADSILLREYCLRLIHQMELPGNERVAVIQTPYSAFRGASTRLERIAGATTDVQHIVHQGLTHFDATFWVGANAVIRKPALEDIVEVSYVRGQEVRRYVQDRTVIEDTESSIDLVANGWSLVNYPERLSYSATPPDFGALVVQRARWANGGLLIAPKFWRHARQARKEGRRLRRSTVALRTTYMASISWASLGLVFLLVFPFNSTLLSPILVLAALPYFLAMGADFHRLGYKRTDVLRVYAFNLVLLAVNLGGTLKSLQQAAAKSKIPFARTPKVADRTAAPATYVLAAVLIAAFSFYTLATAWVAGSWWHAAFAAFNGVLTTYGVVAFIGVRNAVVDVVLGAVHWVRVPAEPPGSSRVDRAGPEPDWEAVLYVGPDAHDVAPRTAVSELAPARRGDTRARQR</sequence>
<feature type="transmembrane region" description="Helical" evidence="8">
    <location>
        <begin position="54"/>
        <end position="75"/>
    </location>
</feature>
<keyword evidence="2" id="KW-0328">Glycosyltransferase</keyword>
<dbReference type="EMBL" id="JAUQYP010000001">
    <property type="protein sequence ID" value="MDO8107017.1"/>
    <property type="molecule type" value="Genomic_DNA"/>
</dbReference>
<feature type="transmembrane region" description="Helical" evidence="8">
    <location>
        <begin position="693"/>
        <end position="713"/>
    </location>
</feature>
<feature type="transmembrane region" description="Helical" evidence="8">
    <location>
        <begin position="558"/>
        <end position="581"/>
    </location>
</feature>
<evidence type="ECO:0000256" key="2">
    <source>
        <dbReference type="ARBA" id="ARBA00022676"/>
    </source>
</evidence>
<name>A0ABT9D815_9CELL</name>
<feature type="compositionally biased region" description="Low complexity" evidence="7">
    <location>
        <begin position="15"/>
        <end position="25"/>
    </location>
</feature>
<evidence type="ECO:0000256" key="7">
    <source>
        <dbReference type="SAM" id="MobiDB-lite"/>
    </source>
</evidence>
<dbReference type="Gene3D" id="3.90.550.10">
    <property type="entry name" value="Spore Coat Polysaccharide Biosynthesis Protein SpsA, Chain A"/>
    <property type="match status" value="1"/>
</dbReference>
<dbReference type="Pfam" id="PF13632">
    <property type="entry name" value="Glyco_trans_2_3"/>
    <property type="match status" value="1"/>
</dbReference>
<accession>A0ABT9D815</accession>
<keyword evidence="3" id="KW-0808">Transferase</keyword>
<evidence type="ECO:0000256" key="5">
    <source>
        <dbReference type="ARBA" id="ARBA00022989"/>
    </source>
</evidence>
<dbReference type="InterPro" id="IPR001173">
    <property type="entry name" value="Glyco_trans_2-like"/>
</dbReference>
<gene>
    <name evidence="10" type="ORF">Q6348_07370</name>
</gene>